<keyword evidence="1" id="KW-0812">Transmembrane</keyword>
<dbReference type="AlphaFoldDB" id="A0A2I1P9Z1"/>
<feature type="transmembrane region" description="Helical" evidence="1">
    <location>
        <begin position="50"/>
        <end position="68"/>
    </location>
</feature>
<gene>
    <name evidence="2" type="ORF">CYJ76_07745</name>
</gene>
<evidence type="ECO:0000256" key="1">
    <source>
        <dbReference type="SAM" id="Phobius"/>
    </source>
</evidence>
<name>A0A2I1P9Z1_9MICO</name>
<feature type="transmembrane region" description="Helical" evidence="1">
    <location>
        <begin position="75"/>
        <end position="96"/>
    </location>
</feature>
<dbReference type="Proteomes" id="UP000234206">
    <property type="component" value="Unassembled WGS sequence"/>
</dbReference>
<comment type="caution">
    <text evidence="2">The sequence shown here is derived from an EMBL/GenBank/DDBJ whole genome shotgun (WGS) entry which is preliminary data.</text>
</comment>
<sequence length="181" mass="18199">MTKSRVVLTGLALCGLLGVLLTTTWVSGTPSGGLGGGAPVELTGSEASSLVRPALFTAVAGLLVAAFLGPVARRVAGVVVTLSGLAVAWAAAALLLDPEGPVTARAAEDWGLAGGAAVHADATASWAPWVAALLGVLLALVGVAVLVARWQGLGARYERRGQATRTEEPLWDSLSRGEDPT</sequence>
<evidence type="ECO:0000313" key="2">
    <source>
        <dbReference type="EMBL" id="PKZ41443.1"/>
    </source>
</evidence>
<reference evidence="2 3" key="1">
    <citation type="submission" date="2017-12" db="EMBL/GenBank/DDBJ databases">
        <title>Phylogenetic diversity of female urinary microbiome.</title>
        <authorList>
            <person name="Thomas-White K."/>
            <person name="Wolfe A.J."/>
        </authorList>
    </citation>
    <scope>NUCLEOTIDE SEQUENCE [LARGE SCALE GENOMIC DNA]</scope>
    <source>
        <strain evidence="2 3">UMB1298</strain>
    </source>
</reference>
<dbReference type="InterPro" id="IPR019051">
    <property type="entry name" value="Trp_biosyn_TM_oprn/chp"/>
</dbReference>
<organism evidence="2 3">
    <name type="scientific">Kytococcus schroeteri</name>
    <dbReference type="NCBI Taxonomy" id="138300"/>
    <lineage>
        <taxon>Bacteria</taxon>
        <taxon>Bacillati</taxon>
        <taxon>Actinomycetota</taxon>
        <taxon>Actinomycetes</taxon>
        <taxon>Micrococcales</taxon>
        <taxon>Kytococcaceae</taxon>
        <taxon>Kytococcus</taxon>
    </lineage>
</organism>
<accession>A0A2I1P9Z1</accession>
<feature type="transmembrane region" description="Helical" evidence="1">
    <location>
        <begin position="126"/>
        <end position="150"/>
    </location>
</feature>
<proteinExistence type="predicted"/>
<dbReference type="EMBL" id="PKIZ01000013">
    <property type="protein sequence ID" value="PKZ41443.1"/>
    <property type="molecule type" value="Genomic_DNA"/>
</dbReference>
<keyword evidence="3" id="KW-1185">Reference proteome</keyword>
<dbReference type="Pfam" id="PF09534">
    <property type="entry name" value="Trp_oprn_chp"/>
    <property type="match status" value="1"/>
</dbReference>
<keyword evidence="1" id="KW-0472">Membrane</keyword>
<dbReference type="RefSeq" id="WP_101849741.1">
    <property type="nucleotide sequence ID" value="NZ_PKIZ01000013.1"/>
</dbReference>
<evidence type="ECO:0000313" key="3">
    <source>
        <dbReference type="Proteomes" id="UP000234206"/>
    </source>
</evidence>
<dbReference type="OrthoDB" id="3712369at2"/>
<evidence type="ECO:0008006" key="4">
    <source>
        <dbReference type="Google" id="ProtNLM"/>
    </source>
</evidence>
<keyword evidence="1" id="KW-1133">Transmembrane helix</keyword>
<protein>
    <recommendedName>
        <fullName evidence="4">Trp biosynthesis protein</fullName>
    </recommendedName>
</protein>